<dbReference type="Gene3D" id="1.10.10.10">
    <property type="entry name" value="Winged helix-like DNA-binding domain superfamily/Winged helix DNA-binding domain"/>
    <property type="match status" value="1"/>
</dbReference>
<organism evidence="2 3">
    <name type="scientific">Polynucleobacter arcticus</name>
    <dbReference type="NCBI Taxonomy" id="1743165"/>
    <lineage>
        <taxon>Bacteria</taxon>
        <taxon>Pseudomonadati</taxon>
        <taxon>Pseudomonadota</taxon>
        <taxon>Betaproteobacteria</taxon>
        <taxon>Burkholderiales</taxon>
        <taxon>Burkholderiaceae</taxon>
        <taxon>Polynucleobacter</taxon>
    </lineage>
</organism>
<gene>
    <name evidence="2" type="ORF">DN92_01695</name>
</gene>
<dbReference type="SUPFAM" id="SSF46785">
    <property type="entry name" value="Winged helix' DNA-binding domain"/>
    <property type="match status" value="1"/>
</dbReference>
<keyword evidence="3" id="KW-1185">Reference proteome</keyword>
<dbReference type="RefSeq" id="WP_173959627.1">
    <property type="nucleotide sequence ID" value="NZ_CBCSCC010000003.1"/>
</dbReference>
<dbReference type="Pfam" id="PF14213">
    <property type="entry name" value="DUF4325"/>
    <property type="match status" value="1"/>
</dbReference>
<protein>
    <submittedName>
        <fullName evidence="2">ArsR family transcriptional regulator</fullName>
    </submittedName>
</protein>
<evidence type="ECO:0000259" key="1">
    <source>
        <dbReference type="Pfam" id="PF14213"/>
    </source>
</evidence>
<dbReference type="InterPro" id="IPR025474">
    <property type="entry name" value="DUF4325"/>
</dbReference>
<reference evidence="2 3" key="1">
    <citation type="submission" date="2018-04" db="EMBL/GenBank/DDBJ databases">
        <title>Polynucleobacter sp. UK-Long2-W17 genome.</title>
        <authorList>
            <person name="Hahn M.W."/>
        </authorList>
    </citation>
    <scope>NUCLEOTIDE SEQUENCE [LARGE SCALE GENOMIC DNA]</scope>
    <source>
        <strain evidence="2 3">UK-Long2-W17</strain>
    </source>
</reference>
<evidence type="ECO:0000313" key="3">
    <source>
        <dbReference type="Proteomes" id="UP000501090"/>
    </source>
</evidence>
<feature type="domain" description="DUF4325" evidence="1">
    <location>
        <begin position="280"/>
        <end position="325"/>
    </location>
</feature>
<proteinExistence type="predicted"/>
<dbReference type="EMBL" id="CP028940">
    <property type="protein sequence ID" value="QKM59857.1"/>
    <property type="molecule type" value="Genomic_DNA"/>
</dbReference>
<sequence length="345" mass="39007">MTLATTKRSEIIRRFLLSGIKTKNSNVILDATEAFGISRQAVHAHLSALIKQGYLVAVGNTKGRTYQLGVNRSESGIFSLKDLQESDVYYRDFGSIFADLPRELESICHYGFTEMLNNAIDHSLGVTVVIGVERSAEKIAITIMDDGEGIFNHIARLKNLRDPRESILELSKGKLTTDPDNHTGQGIFFTSRAFDEFFIVSGDLAFSHLEVYEDDFLLHREKNQKGTKIYMEIFLNTDRVLKSIFDEYTGNEDQDYAFNKTVVPVKLALYEGERLVSRSQAKRILNRVDQFETVLLNFKGVDMIGQAFADEVFRVFAKRNPQIFIDAIHQNADVEKMIKAAKAGE</sequence>
<name>A0A6M9PM68_9BURK</name>
<accession>A0A6M9PM68</accession>
<dbReference type="SUPFAM" id="SSF55874">
    <property type="entry name" value="ATPase domain of HSP90 chaperone/DNA topoisomerase II/histidine kinase"/>
    <property type="match status" value="1"/>
</dbReference>
<dbReference type="Proteomes" id="UP000501090">
    <property type="component" value="Chromosome"/>
</dbReference>
<dbReference type="InterPro" id="IPR036890">
    <property type="entry name" value="HATPase_C_sf"/>
</dbReference>
<dbReference type="Gene3D" id="3.30.565.10">
    <property type="entry name" value="Histidine kinase-like ATPase, C-terminal domain"/>
    <property type="match status" value="1"/>
</dbReference>
<dbReference type="KEGG" id="pard:DN92_01695"/>
<dbReference type="InterPro" id="IPR036390">
    <property type="entry name" value="WH_DNA-bd_sf"/>
</dbReference>
<evidence type="ECO:0000313" key="2">
    <source>
        <dbReference type="EMBL" id="QKM59857.1"/>
    </source>
</evidence>
<dbReference type="InterPro" id="IPR036388">
    <property type="entry name" value="WH-like_DNA-bd_sf"/>
</dbReference>
<dbReference type="AlphaFoldDB" id="A0A6M9PM68"/>